<sequence>MEVFKKACRCQILIVQIDICSIEVPTLFTENFDYEDIENDFVHGSNVEIDGAYIWDDEYSVVIGFNVTLEPYTKLMKHKKTSKSDNKEESNKNEGAYDSTLIGENGQGYIWSDEASDTDDEFGTKNIKVAGLDELSDFDESTTEEVSLKESFKEVSKTFERAFLDGHTILEQWRPLHGKLIHSRQNKIDTLYILQVVSFVKLFEEAEDSDDDD</sequence>
<organism evidence="2 3">
    <name type="scientific">Gigaspora rosea</name>
    <dbReference type="NCBI Taxonomy" id="44941"/>
    <lineage>
        <taxon>Eukaryota</taxon>
        <taxon>Fungi</taxon>
        <taxon>Fungi incertae sedis</taxon>
        <taxon>Mucoromycota</taxon>
        <taxon>Glomeromycotina</taxon>
        <taxon>Glomeromycetes</taxon>
        <taxon>Diversisporales</taxon>
        <taxon>Gigasporaceae</taxon>
        <taxon>Gigaspora</taxon>
    </lineage>
</organism>
<feature type="compositionally biased region" description="Basic and acidic residues" evidence="1">
    <location>
        <begin position="82"/>
        <end position="92"/>
    </location>
</feature>
<accession>A0A397U601</accession>
<proteinExistence type="predicted"/>
<name>A0A397U601_9GLOM</name>
<comment type="caution">
    <text evidence="2">The sequence shown here is derived from an EMBL/GenBank/DDBJ whole genome shotgun (WGS) entry which is preliminary data.</text>
</comment>
<gene>
    <name evidence="2" type="ORF">C2G38_2254520</name>
</gene>
<evidence type="ECO:0000313" key="2">
    <source>
        <dbReference type="EMBL" id="RIB04189.1"/>
    </source>
</evidence>
<dbReference type="GO" id="GO:0003743">
    <property type="term" value="F:translation initiation factor activity"/>
    <property type="evidence" value="ECO:0007669"/>
    <property type="project" value="TreeGrafter"/>
</dbReference>
<dbReference type="InterPro" id="IPR051956">
    <property type="entry name" value="eIF2B_epsilon"/>
</dbReference>
<dbReference type="OrthoDB" id="424572at2759"/>
<dbReference type="EMBL" id="QKWP01002233">
    <property type="protein sequence ID" value="RIB04189.1"/>
    <property type="molecule type" value="Genomic_DNA"/>
</dbReference>
<feature type="region of interest" description="Disordered" evidence="1">
    <location>
        <begin position="78"/>
        <end position="101"/>
    </location>
</feature>
<dbReference type="GO" id="GO:0005851">
    <property type="term" value="C:eukaryotic translation initiation factor 2B complex"/>
    <property type="evidence" value="ECO:0007669"/>
    <property type="project" value="TreeGrafter"/>
</dbReference>
<reference evidence="2 3" key="1">
    <citation type="submission" date="2018-06" db="EMBL/GenBank/DDBJ databases">
        <title>Comparative genomics reveals the genomic features of Rhizophagus irregularis, R. cerebriforme, R. diaphanum and Gigaspora rosea, and their symbiotic lifestyle signature.</title>
        <authorList>
            <person name="Morin E."/>
            <person name="San Clemente H."/>
            <person name="Chen E.C.H."/>
            <person name="De La Providencia I."/>
            <person name="Hainaut M."/>
            <person name="Kuo A."/>
            <person name="Kohler A."/>
            <person name="Murat C."/>
            <person name="Tang N."/>
            <person name="Roy S."/>
            <person name="Loubradou J."/>
            <person name="Henrissat B."/>
            <person name="Grigoriev I.V."/>
            <person name="Corradi N."/>
            <person name="Roux C."/>
            <person name="Martin F.M."/>
        </authorList>
    </citation>
    <scope>NUCLEOTIDE SEQUENCE [LARGE SCALE GENOMIC DNA]</scope>
    <source>
        <strain evidence="2 3">DAOM 194757</strain>
    </source>
</reference>
<evidence type="ECO:0000313" key="3">
    <source>
        <dbReference type="Proteomes" id="UP000266673"/>
    </source>
</evidence>
<evidence type="ECO:0000256" key="1">
    <source>
        <dbReference type="SAM" id="MobiDB-lite"/>
    </source>
</evidence>
<dbReference type="STRING" id="44941.A0A397U601"/>
<dbReference type="GO" id="GO:0031369">
    <property type="term" value="F:translation initiation factor binding"/>
    <property type="evidence" value="ECO:0007669"/>
    <property type="project" value="TreeGrafter"/>
</dbReference>
<protein>
    <submittedName>
        <fullName evidence="2">Uncharacterized protein</fullName>
    </submittedName>
</protein>
<dbReference type="PANTHER" id="PTHR45887">
    <property type="entry name" value="TRANSLATION INITIATION FACTOR EIF-2B SUBUNIT EPSILON"/>
    <property type="match status" value="1"/>
</dbReference>
<dbReference type="GO" id="GO:0005085">
    <property type="term" value="F:guanyl-nucleotide exchange factor activity"/>
    <property type="evidence" value="ECO:0007669"/>
    <property type="project" value="TreeGrafter"/>
</dbReference>
<dbReference type="Proteomes" id="UP000266673">
    <property type="component" value="Unassembled WGS sequence"/>
</dbReference>
<dbReference type="AlphaFoldDB" id="A0A397U601"/>
<dbReference type="PANTHER" id="PTHR45887:SF1">
    <property type="entry name" value="TRANSLATION INITIATION FACTOR EIF-2B SUBUNIT EPSILON"/>
    <property type="match status" value="1"/>
</dbReference>
<keyword evidence="3" id="KW-1185">Reference proteome</keyword>